<evidence type="ECO:0000313" key="11">
    <source>
        <dbReference type="Proteomes" id="UP000751190"/>
    </source>
</evidence>
<reference evidence="10" key="1">
    <citation type="submission" date="2021-05" db="EMBL/GenBank/DDBJ databases">
        <title>The genome of the haptophyte Pavlova lutheri (Diacronema luteri, Pavlovales) - a model for lipid biosynthesis in eukaryotic algae.</title>
        <authorList>
            <person name="Hulatt C.J."/>
            <person name="Posewitz M.C."/>
        </authorList>
    </citation>
    <scope>NUCLEOTIDE SEQUENCE</scope>
    <source>
        <strain evidence="10">NIVA-4/92</strain>
    </source>
</reference>
<dbReference type="OrthoDB" id="276296at2759"/>
<evidence type="ECO:0000256" key="6">
    <source>
        <dbReference type="ARBA" id="ARBA00022737"/>
    </source>
</evidence>
<dbReference type="InterPro" id="IPR016680">
    <property type="entry name" value="NDUFA8"/>
</dbReference>
<dbReference type="EMBL" id="JAGTXO010000018">
    <property type="protein sequence ID" value="KAG8463047.1"/>
    <property type="molecule type" value="Genomic_DNA"/>
</dbReference>
<dbReference type="GO" id="GO:0005739">
    <property type="term" value="C:mitochondrion"/>
    <property type="evidence" value="ECO:0007669"/>
    <property type="project" value="UniProtKB-SubCell"/>
</dbReference>
<keyword evidence="9" id="KW-1015">Disulfide bond</keyword>
<dbReference type="PANTHER" id="PTHR13344:SF0">
    <property type="entry name" value="NADH DEHYDROGENASE [UBIQUINONE] 1 ALPHA SUBCOMPLEX SUBUNIT 8"/>
    <property type="match status" value="1"/>
</dbReference>
<organism evidence="10 11">
    <name type="scientific">Diacronema lutheri</name>
    <name type="common">Unicellular marine alga</name>
    <name type="synonym">Monochrysis lutheri</name>
    <dbReference type="NCBI Taxonomy" id="2081491"/>
    <lineage>
        <taxon>Eukaryota</taxon>
        <taxon>Haptista</taxon>
        <taxon>Haptophyta</taxon>
        <taxon>Pavlovophyceae</taxon>
        <taxon>Pavlovales</taxon>
        <taxon>Pavlovaceae</taxon>
        <taxon>Diacronema</taxon>
    </lineage>
</organism>
<evidence type="ECO:0000256" key="9">
    <source>
        <dbReference type="ARBA" id="ARBA00023157"/>
    </source>
</evidence>
<keyword evidence="5" id="KW-0679">Respiratory chain</keyword>
<keyword evidence="11" id="KW-1185">Reference proteome</keyword>
<dbReference type="AlphaFoldDB" id="A0A8J5XFR5"/>
<sequence>MAPTEFGPNRPPKSHELYAAAKYIGDKCFDQNLAFFKCKDAHDHPQKCLEEGKAVHACVYTALGDLQKKAPKEFDSYASCLQLNDLKLEECRAKQLLFEVAVFGS</sequence>
<evidence type="ECO:0000313" key="10">
    <source>
        <dbReference type="EMBL" id="KAG8463047.1"/>
    </source>
</evidence>
<dbReference type="GO" id="GO:0006120">
    <property type="term" value="P:mitochondrial electron transport, NADH to ubiquinone"/>
    <property type="evidence" value="ECO:0007669"/>
    <property type="project" value="InterPro"/>
</dbReference>
<comment type="function">
    <text evidence="1">Accessory subunit of the mitochondrial membrane respiratory chain NADH dehydrogenase (Complex I), that is believed not to be involved in catalysis. Complex I functions in the transfer of electrons from NADH to the respiratory chain. The immediate electron acceptor for the enzyme is believed to be ubiquinone.</text>
</comment>
<keyword evidence="7" id="KW-0249">Electron transport</keyword>
<evidence type="ECO:0000256" key="4">
    <source>
        <dbReference type="ARBA" id="ARBA00022448"/>
    </source>
</evidence>
<keyword evidence="6" id="KW-0677">Repeat</keyword>
<comment type="similarity">
    <text evidence="3">Belongs to the complex I NDUFA8 subunit family.</text>
</comment>
<evidence type="ECO:0000256" key="7">
    <source>
        <dbReference type="ARBA" id="ARBA00022982"/>
    </source>
</evidence>
<gene>
    <name evidence="10" type="ORF">KFE25_001820</name>
</gene>
<evidence type="ECO:0000256" key="1">
    <source>
        <dbReference type="ARBA" id="ARBA00003195"/>
    </source>
</evidence>
<comment type="subcellular location">
    <subcellularLocation>
        <location evidence="2">Mitochondrion</location>
    </subcellularLocation>
</comment>
<accession>A0A8J5XFR5</accession>
<evidence type="ECO:0000256" key="3">
    <source>
        <dbReference type="ARBA" id="ARBA00010705"/>
    </source>
</evidence>
<proteinExistence type="inferred from homology"/>
<dbReference type="PANTHER" id="PTHR13344">
    <property type="entry name" value="NADH-UBIQUINONE OXIDOREDUCTASE"/>
    <property type="match status" value="1"/>
</dbReference>
<keyword evidence="8" id="KW-0496">Mitochondrion</keyword>
<dbReference type="PROSITE" id="PS51808">
    <property type="entry name" value="CHCH"/>
    <property type="match status" value="1"/>
</dbReference>
<evidence type="ECO:0000256" key="5">
    <source>
        <dbReference type="ARBA" id="ARBA00022660"/>
    </source>
</evidence>
<dbReference type="Proteomes" id="UP000751190">
    <property type="component" value="Unassembled WGS sequence"/>
</dbReference>
<protein>
    <submittedName>
        <fullName evidence="10">Uncharacterized protein</fullName>
    </submittedName>
</protein>
<evidence type="ECO:0000256" key="2">
    <source>
        <dbReference type="ARBA" id="ARBA00004173"/>
    </source>
</evidence>
<keyword evidence="4" id="KW-0813">Transport</keyword>
<name>A0A8J5XFR5_DIALT</name>
<comment type="caution">
    <text evidence="10">The sequence shown here is derived from an EMBL/GenBank/DDBJ whole genome shotgun (WGS) entry which is preliminary data.</text>
</comment>
<evidence type="ECO:0000256" key="8">
    <source>
        <dbReference type="ARBA" id="ARBA00023128"/>
    </source>
</evidence>